<proteinExistence type="predicted"/>
<dbReference type="Proteomes" id="UP000335636">
    <property type="component" value="Unassembled WGS sequence"/>
</dbReference>
<gene>
    <name evidence="1" type="ORF">MONAX_5E002840</name>
</gene>
<evidence type="ECO:0000313" key="2">
    <source>
        <dbReference type="Proteomes" id="UP000335636"/>
    </source>
</evidence>
<organism evidence="1 2">
    <name type="scientific">Marmota monax</name>
    <name type="common">Woodchuck</name>
    <dbReference type="NCBI Taxonomy" id="9995"/>
    <lineage>
        <taxon>Eukaryota</taxon>
        <taxon>Metazoa</taxon>
        <taxon>Chordata</taxon>
        <taxon>Craniata</taxon>
        <taxon>Vertebrata</taxon>
        <taxon>Euteleostomi</taxon>
        <taxon>Mammalia</taxon>
        <taxon>Eutheria</taxon>
        <taxon>Euarchontoglires</taxon>
        <taxon>Glires</taxon>
        <taxon>Rodentia</taxon>
        <taxon>Sciuromorpha</taxon>
        <taxon>Sciuridae</taxon>
        <taxon>Xerinae</taxon>
        <taxon>Marmotini</taxon>
        <taxon>Marmota</taxon>
    </lineage>
</organism>
<comment type="caution">
    <text evidence="1">The sequence shown here is derived from an EMBL/GenBank/DDBJ whole genome shotgun (WGS) entry which is preliminary data.</text>
</comment>
<evidence type="ECO:0000313" key="1">
    <source>
        <dbReference type="EMBL" id="VTJ69051.1"/>
    </source>
</evidence>
<protein>
    <submittedName>
        <fullName evidence="1">Uncharacterized protein</fullName>
    </submittedName>
</protein>
<reference evidence="1" key="1">
    <citation type="submission" date="2019-04" db="EMBL/GenBank/DDBJ databases">
        <authorList>
            <person name="Alioto T."/>
            <person name="Alioto T."/>
        </authorList>
    </citation>
    <scope>NUCLEOTIDE SEQUENCE [LARGE SCALE GENOMIC DNA]</scope>
</reference>
<keyword evidence="2" id="KW-1185">Reference proteome</keyword>
<dbReference type="EMBL" id="CABDUW010000445">
    <property type="protein sequence ID" value="VTJ69051.1"/>
    <property type="molecule type" value="Genomic_DNA"/>
</dbReference>
<name>A0A5E4BJ81_MARMO</name>
<sequence>MVLIFKKIHGKKALGPGHLGEQEDLEQAWRCSEQWLTLMSWPQALPGPLVFNERLVFGEGGQDGRQPMVAPWLAFSVGCGRDKTKCMCPTPILLSFPAEPQLYWRLLAR</sequence>
<dbReference type="AlphaFoldDB" id="A0A5E4BJ81"/>
<accession>A0A5E4BJ81</accession>